<protein>
    <recommendedName>
        <fullName evidence="7">Rhodopsin domain-containing protein</fullName>
    </recommendedName>
</protein>
<feature type="transmembrane region" description="Helical" evidence="6">
    <location>
        <begin position="32"/>
        <end position="53"/>
    </location>
</feature>
<dbReference type="InterPro" id="IPR052337">
    <property type="entry name" value="SAT4-like"/>
</dbReference>
<dbReference type="AlphaFoldDB" id="A0A8H7AZ25"/>
<name>A0A8H7AZ25_9PLEO</name>
<dbReference type="PANTHER" id="PTHR33048:SF92">
    <property type="entry name" value="INTEGRAL MEMBRANE PROTEIN"/>
    <property type="match status" value="1"/>
</dbReference>
<feature type="domain" description="Rhodopsin" evidence="7">
    <location>
        <begin position="95"/>
        <end position="156"/>
    </location>
</feature>
<keyword evidence="4 6" id="KW-0472">Membrane</keyword>
<dbReference type="Proteomes" id="UP000596902">
    <property type="component" value="Unassembled WGS sequence"/>
</dbReference>
<dbReference type="RefSeq" id="XP_038782327.1">
    <property type="nucleotide sequence ID" value="XM_038934913.1"/>
</dbReference>
<evidence type="ECO:0000256" key="1">
    <source>
        <dbReference type="ARBA" id="ARBA00004141"/>
    </source>
</evidence>
<evidence type="ECO:0000256" key="6">
    <source>
        <dbReference type="SAM" id="Phobius"/>
    </source>
</evidence>
<evidence type="ECO:0000256" key="4">
    <source>
        <dbReference type="ARBA" id="ARBA00023136"/>
    </source>
</evidence>
<reference evidence="8" key="2">
    <citation type="submission" date="2020-08" db="EMBL/GenBank/DDBJ databases">
        <title>Draft Genome Sequence of Cumin Blight Pathogen Alternaria burnsii.</title>
        <authorList>
            <person name="Feng Z."/>
        </authorList>
    </citation>
    <scope>NUCLEOTIDE SEQUENCE</scope>
    <source>
        <strain evidence="8">CBS107.38</strain>
    </source>
</reference>
<feature type="transmembrane region" description="Helical" evidence="6">
    <location>
        <begin position="132"/>
        <end position="151"/>
    </location>
</feature>
<comment type="caution">
    <text evidence="8">The sequence shown here is derived from an EMBL/GenBank/DDBJ whole genome shotgun (WGS) entry which is preliminary data.</text>
</comment>
<accession>A0A8H7AZ25</accession>
<feature type="transmembrane region" description="Helical" evidence="6">
    <location>
        <begin position="65"/>
        <end position="82"/>
    </location>
</feature>
<evidence type="ECO:0000259" key="7">
    <source>
        <dbReference type="Pfam" id="PF20684"/>
    </source>
</evidence>
<sequence>MLFGKYIAGLVILSVLPLLFLLARFCAKRSRLLPWTIDDTFLLLALVLPSLVAKASAMSDHMHQLLQYVVMAMFIVCESFCLQPNAMANATKRWLLVLSISTYNILIGGFRVNSLADVVYQGDVTYDIGTTLMWATAQISTGIVVACCPHLRPMFEHILPRRLTHLTTRRSNHSASRACGDSQRPQMMILPSKDQSRAGSITVTTTIAIELNGYLPPVPAPAVSIHDEQVDAEAPTFNVEQGPANRLRFLTYCCGGSARCGGCLR</sequence>
<feature type="transmembrane region" description="Helical" evidence="6">
    <location>
        <begin position="94"/>
        <end position="112"/>
    </location>
</feature>
<feature type="transmembrane region" description="Helical" evidence="6">
    <location>
        <begin position="6"/>
        <end position="25"/>
    </location>
</feature>
<dbReference type="PANTHER" id="PTHR33048">
    <property type="entry name" value="PTH11-LIKE INTEGRAL MEMBRANE PROTEIN (AFU_ORTHOLOGUE AFUA_5G11245)"/>
    <property type="match status" value="1"/>
</dbReference>
<proteinExistence type="inferred from homology"/>
<keyword evidence="3 6" id="KW-1133">Transmembrane helix</keyword>
<dbReference type="InterPro" id="IPR049326">
    <property type="entry name" value="Rhodopsin_dom_fungi"/>
</dbReference>
<comment type="subcellular location">
    <subcellularLocation>
        <location evidence="1">Membrane</location>
        <topology evidence="1">Multi-pass membrane protein</topology>
    </subcellularLocation>
</comment>
<gene>
    <name evidence="8" type="ORF">GT037_009866</name>
</gene>
<organism evidence="8 9">
    <name type="scientific">Alternaria burnsii</name>
    <dbReference type="NCBI Taxonomy" id="1187904"/>
    <lineage>
        <taxon>Eukaryota</taxon>
        <taxon>Fungi</taxon>
        <taxon>Dikarya</taxon>
        <taxon>Ascomycota</taxon>
        <taxon>Pezizomycotina</taxon>
        <taxon>Dothideomycetes</taxon>
        <taxon>Pleosporomycetidae</taxon>
        <taxon>Pleosporales</taxon>
        <taxon>Pleosporineae</taxon>
        <taxon>Pleosporaceae</taxon>
        <taxon>Alternaria</taxon>
        <taxon>Alternaria sect. Alternaria</taxon>
    </lineage>
</organism>
<reference evidence="8" key="1">
    <citation type="submission" date="2020-01" db="EMBL/GenBank/DDBJ databases">
        <authorList>
            <person name="Feng Z.H.Z."/>
        </authorList>
    </citation>
    <scope>NUCLEOTIDE SEQUENCE</scope>
    <source>
        <strain evidence="8">CBS107.38</strain>
    </source>
</reference>
<dbReference type="EMBL" id="JAAABM010000018">
    <property type="protein sequence ID" value="KAF7671967.1"/>
    <property type="molecule type" value="Genomic_DNA"/>
</dbReference>
<dbReference type="GeneID" id="62208091"/>
<evidence type="ECO:0000313" key="8">
    <source>
        <dbReference type="EMBL" id="KAF7671967.1"/>
    </source>
</evidence>
<evidence type="ECO:0000313" key="9">
    <source>
        <dbReference type="Proteomes" id="UP000596902"/>
    </source>
</evidence>
<keyword evidence="2 6" id="KW-0812">Transmembrane</keyword>
<keyword evidence="9" id="KW-1185">Reference proteome</keyword>
<comment type="similarity">
    <text evidence="5">Belongs to the SAT4 family.</text>
</comment>
<dbReference type="GO" id="GO:0016020">
    <property type="term" value="C:membrane"/>
    <property type="evidence" value="ECO:0007669"/>
    <property type="project" value="UniProtKB-SubCell"/>
</dbReference>
<evidence type="ECO:0000256" key="3">
    <source>
        <dbReference type="ARBA" id="ARBA00022989"/>
    </source>
</evidence>
<evidence type="ECO:0000256" key="2">
    <source>
        <dbReference type="ARBA" id="ARBA00022692"/>
    </source>
</evidence>
<dbReference type="Pfam" id="PF20684">
    <property type="entry name" value="Fung_rhodopsin"/>
    <property type="match status" value="1"/>
</dbReference>
<evidence type="ECO:0000256" key="5">
    <source>
        <dbReference type="ARBA" id="ARBA00038359"/>
    </source>
</evidence>